<name>A0A6I6JS02_9BACT</name>
<dbReference type="AlphaFoldDB" id="A0A6I6JS02"/>
<evidence type="ECO:0000313" key="2">
    <source>
        <dbReference type="Proteomes" id="UP000428260"/>
    </source>
</evidence>
<dbReference type="RefSeq" id="WP_158865386.1">
    <property type="nucleotide sequence ID" value="NZ_CP046401.1"/>
</dbReference>
<organism evidence="1 2">
    <name type="scientific">Maribellus comscasis</name>
    <dbReference type="NCBI Taxonomy" id="2681766"/>
    <lineage>
        <taxon>Bacteria</taxon>
        <taxon>Pseudomonadati</taxon>
        <taxon>Bacteroidota</taxon>
        <taxon>Bacteroidia</taxon>
        <taxon>Marinilabiliales</taxon>
        <taxon>Prolixibacteraceae</taxon>
        <taxon>Maribellus</taxon>
    </lineage>
</organism>
<sequence length="126" mass="14395">MAAKLLIFAALTGLAIFLDNYFEKNPVELNNIAEDSGHAASEHGTIYLFSQSSSTTVKSFDQRIPDQRILQHSHNKLLQKYHQLRSYQMMKKEAGIESKPLFLTCCFLLFRSYHFSLPDDDIPLIA</sequence>
<dbReference type="KEGG" id="mcos:GM418_09310"/>
<gene>
    <name evidence="1" type="ORF">GM418_09310</name>
</gene>
<dbReference type="Proteomes" id="UP000428260">
    <property type="component" value="Chromosome"/>
</dbReference>
<dbReference type="EMBL" id="CP046401">
    <property type="protein sequence ID" value="QGY43848.1"/>
    <property type="molecule type" value="Genomic_DNA"/>
</dbReference>
<reference evidence="1 2" key="1">
    <citation type="submission" date="2019-11" db="EMBL/GenBank/DDBJ databases">
        <authorList>
            <person name="Zheng R.K."/>
            <person name="Sun C.M."/>
        </authorList>
    </citation>
    <scope>NUCLEOTIDE SEQUENCE [LARGE SCALE GENOMIC DNA]</scope>
    <source>
        <strain evidence="1 2">WC007</strain>
    </source>
</reference>
<accession>A0A6I6JS02</accession>
<proteinExistence type="predicted"/>
<protein>
    <submittedName>
        <fullName evidence="1">Uncharacterized protein</fullName>
    </submittedName>
</protein>
<keyword evidence="2" id="KW-1185">Reference proteome</keyword>
<evidence type="ECO:0000313" key="1">
    <source>
        <dbReference type="EMBL" id="QGY43848.1"/>
    </source>
</evidence>